<proteinExistence type="predicted"/>
<dbReference type="AlphaFoldDB" id="A0A9P6WCG1"/>
<accession>A0A9P6WCG1</accession>
<sequence>MGIPIELYTSNTLQYINNVNNINIPPIQPLNDDIRQKIYDKMLCSNSNQIFVNNNTDIQMNCKIELIKSLKLCNRRNENLKFQTCNNGNCTIIYDMDWIKPISIIINNVIKKIDLINDIKNLFDLKFGIIDIQSYIPKHTTELNFSIILQNNTIIVMNYNMITGNTIENECFTFSLPHRVTNTEKIIKIFLEFLPFYLILITNQQVLIYDTLNHTLLSLDIIPKELLNKKYDYFINFPQLLITNNRNRFWKIDNFLEVPQLEIKKFNLKPILRDNESVVKVLITDLSYFTMETNQRIITVNTVITEYIDFKILLVKNCKDTIILYSNDMKQIILIERNLYSLSLSLLNWSIQCNKYILVSYNDLQNNLLSNNNELTSSRHIHHAFFDSYHNMVTVFHSYNIIADTFTINYDRCIS</sequence>
<evidence type="ECO:0000313" key="1">
    <source>
        <dbReference type="EMBL" id="KAG0669796.1"/>
    </source>
</evidence>
<dbReference type="OrthoDB" id="4067372at2759"/>
<name>A0A9P6WCG1_MAUEX</name>
<dbReference type="EMBL" id="PUHR01000033">
    <property type="protein sequence ID" value="KAG0669796.1"/>
    <property type="molecule type" value="Genomic_DNA"/>
</dbReference>
<reference evidence="1 2" key="1">
    <citation type="submission" date="2020-11" db="EMBL/GenBank/DDBJ databases">
        <title>Kefir isolates.</title>
        <authorList>
            <person name="Marcisauskas S."/>
            <person name="Kim Y."/>
            <person name="Blasche S."/>
        </authorList>
    </citation>
    <scope>NUCLEOTIDE SEQUENCE [LARGE SCALE GENOMIC DNA]</scope>
    <source>
        <strain evidence="1 2">OG2</strain>
    </source>
</reference>
<keyword evidence="2" id="KW-1185">Reference proteome</keyword>
<evidence type="ECO:0000313" key="2">
    <source>
        <dbReference type="Proteomes" id="UP000750334"/>
    </source>
</evidence>
<dbReference type="Proteomes" id="UP000750334">
    <property type="component" value="Unassembled WGS sequence"/>
</dbReference>
<protein>
    <submittedName>
        <fullName evidence="1">Uncharacterized protein</fullName>
    </submittedName>
</protein>
<organism evidence="1 2">
    <name type="scientific">Maudiozyma exigua</name>
    <name type="common">Yeast</name>
    <name type="synonym">Kazachstania exigua</name>
    <dbReference type="NCBI Taxonomy" id="34358"/>
    <lineage>
        <taxon>Eukaryota</taxon>
        <taxon>Fungi</taxon>
        <taxon>Dikarya</taxon>
        <taxon>Ascomycota</taxon>
        <taxon>Saccharomycotina</taxon>
        <taxon>Saccharomycetes</taxon>
        <taxon>Saccharomycetales</taxon>
        <taxon>Saccharomycetaceae</taxon>
        <taxon>Maudiozyma</taxon>
    </lineage>
</organism>
<gene>
    <name evidence="1" type="ORF">C6P45_003316</name>
</gene>
<comment type="caution">
    <text evidence="1">The sequence shown here is derived from an EMBL/GenBank/DDBJ whole genome shotgun (WGS) entry which is preliminary data.</text>
</comment>